<keyword evidence="3" id="KW-1185">Reference proteome</keyword>
<feature type="transmembrane region" description="Helical" evidence="1">
    <location>
        <begin position="81"/>
        <end position="102"/>
    </location>
</feature>
<keyword evidence="1" id="KW-0812">Transmembrane</keyword>
<evidence type="ECO:0000256" key="1">
    <source>
        <dbReference type="SAM" id="Phobius"/>
    </source>
</evidence>
<dbReference type="EMBL" id="SLWQ01000012">
    <property type="protein sequence ID" value="TCO36598.1"/>
    <property type="molecule type" value="Genomic_DNA"/>
</dbReference>
<reference evidence="2 3" key="1">
    <citation type="journal article" date="2015" name="Stand. Genomic Sci.">
        <title>Genomic Encyclopedia of Bacterial and Archaeal Type Strains, Phase III: the genomes of soil and plant-associated and newly described type strains.</title>
        <authorList>
            <person name="Whitman W.B."/>
            <person name="Woyke T."/>
            <person name="Klenk H.P."/>
            <person name="Zhou Y."/>
            <person name="Lilburn T.G."/>
            <person name="Beck B.J."/>
            <person name="De Vos P."/>
            <person name="Vandamme P."/>
            <person name="Eisen J.A."/>
            <person name="Garrity G."/>
            <person name="Hugenholtz P."/>
            <person name="Kyrpides N.C."/>
        </authorList>
    </citation>
    <scope>NUCLEOTIDE SEQUENCE [LARGE SCALE GENOMIC DNA]</scope>
    <source>
        <strain evidence="2 3">A3</strain>
    </source>
</reference>
<accession>A0A4R2I104</accession>
<dbReference type="AlphaFoldDB" id="A0A4R2I104"/>
<name>A0A4R2I104_9GAMM</name>
<evidence type="ECO:0000313" key="3">
    <source>
        <dbReference type="Proteomes" id="UP000294862"/>
    </source>
</evidence>
<comment type="caution">
    <text evidence="2">The sequence shown here is derived from an EMBL/GenBank/DDBJ whole genome shotgun (WGS) entry which is preliminary data.</text>
</comment>
<protein>
    <submittedName>
        <fullName evidence="2">Uncharacterized protein</fullName>
    </submittedName>
</protein>
<evidence type="ECO:0000313" key="2">
    <source>
        <dbReference type="EMBL" id="TCO36598.1"/>
    </source>
</evidence>
<sequence length="158" mass="18058">MVILGALLGFLPVIFAEIAYGAGTNVLKYGALLRYNPYYWNLSSDMFAWNSSPQIVADQIATWTYLIVLVWYLCKDRFHPGYLAAIAFLVFCKTHSNVQFWYMLLLPSFLMAIPRSKLRGMLVVLCPLLDIRGSMEAFHGPFEQKTFHGLPSVYDRYG</sequence>
<proteinExistence type="predicted"/>
<gene>
    <name evidence="2" type="ORF">EV148_11287</name>
</gene>
<keyword evidence="1" id="KW-1133">Transmembrane helix</keyword>
<keyword evidence="1" id="KW-0472">Membrane</keyword>
<feature type="transmembrane region" description="Helical" evidence="1">
    <location>
        <begin position="55"/>
        <end position="74"/>
    </location>
</feature>
<organism evidence="2 3">
    <name type="scientific">Dokdonella fugitiva</name>
    <dbReference type="NCBI Taxonomy" id="328517"/>
    <lineage>
        <taxon>Bacteria</taxon>
        <taxon>Pseudomonadati</taxon>
        <taxon>Pseudomonadota</taxon>
        <taxon>Gammaproteobacteria</taxon>
        <taxon>Lysobacterales</taxon>
        <taxon>Rhodanobacteraceae</taxon>
        <taxon>Dokdonella</taxon>
    </lineage>
</organism>
<dbReference type="Proteomes" id="UP000294862">
    <property type="component" value="Unassembled WGS sequence"/>
</dbReference>